<dbReference type="GO" id="GO:0003676">
    <property type="term" value="F:nucleic acid binding"/>
    <property type="evidence" value="ECO:0007669"/>
    <property type="project" value="InterPro"/>
</dbReference>
<comment type="caution">
    <text evidence="2">The sequence shown here is derived from an EMBL/GenBank/DDBJ whole genome shotgun (WGS) entry which is preliminary data.</text>
</comment>
<dbReference type="EMBL" id="JAAIUW010000005">
    <property type="protein sequence ID" value="KAF7830467.1"/>
    <property type="molecule type" value="Genomic_DNA"/>
</dbReference>
<sequence length="90" mass="10519">MARKQTVRLERVASFEMTKGCMKHLLSTFETWTIAHIYREANGRADLLANHARQNRCDHTVFTTPPDFLQSQLRLDKLHPGLRRISYKPP</sequence>
<gene>
    <name evidence="2" type="ORF">G2W53_012800</name>
</gene>
<keyword evidence="3" id="KW-1185">Reference proteome</keyword>
<evidence type="ECO:0000313" key="3">
    <source>
        <dbReference type="Proteomes" id="UP000634136"/>
    </source>
</evidence>
<dbReference type="InterPro" id="IPR002156">
    <property type="entry name" value="RNaseH_domain"/>
</dbReference>
<evidence type="ECO:0000259" key="1">
    <source>
        <dbReference type="Pfam" id="PF13456"/>
    </source>
</evidence>
<dbReference type="Pfam" id="PF13456">
    <property type="entry name" value="RVT_3"/>
    <property type="match status" value="1"/>
</dbReference>
<dbReference type="GO" id="GO:0004523">
    <property type="term" value="F:RNA-DNA hybrid ribonuclease activity"/>
    <property type="evidence" value="ECO:0007669"/>
    <property type="project" value="InterPro"/>
</dbReference>
<name>A0A834WQ35_9FABA</name>
<feature type="domain" description="RNase H type-1" evidence="1">
    <location>
        <begin position="23"/>
        <end position="52"/>
    </location>
</feature>
<dbReference type="Gene3D" id="3.30.420.10">
    <property type="entry name" value="Ribonuclease H-like superfamily/Ribonuclease H"/>
    <property type="match status" value="1"/>
</dbReference>
<dbReference type="AlphaFoldDB" id="A0A834WQ35"/>
<protein>
    <submittedName>
        <fullName evidence="2">Phosphoribosylglycinamide formyltransferase</fullName>
    </submittedName>
</protein>
<dbReference type="GO" id="GO:0016740">
    <property type="term" value="F:transferase activity"/>
    <property type="evidence" value="ECO:0007669"/>
    <property type="project" value="UniProtKB-KW"/>
</dbReference>
<keyword evidence="2" id="KW-0808">Transferase</keyword>
<proteinExistence type="predicted"/>
<reference evidence="2" key="1">
    <citation type="submission" date="2020-09" db="EMBL/GenBank/DDBJ databases">
        <title>Genome-Enabled Discovery of Anthraquinone Biosynthesis in Senna tora.</title>
        <authorList>
            <person name="Kang S.-H."/>
            <person name="Pandey R.P."/>
            <person name="Lee C.-M."/>
            <person name="Sim J.-S."/>
            <person name="Jeong J.-T."/>
            <person name="Choi B.-S."/>
            <person name="Jung M."/>
            <person name="Ginzburg D."/>
            <person name="Zhao K."/>
            <person name="Won S.Y."/>
            <person name="Oh T.-J."/>
            <person name="Yu Y."/>
            <person name="Kim N.-H."/>
            <person name="Lee O.R."/>
            <person name="Lee T.-H."/>
            <person name="Bashyal P."/>
            <person name="Kim T.-S."/>
            <person name="Lee W.-H."/>
            <person name="Kawkins C."/>
            <person name="Kim C.-K."/>
            <person name="Kim J.S."/>
            <person name="Ahn B.O."/>
            <person name="Rhee S.Y."/>
            <person name="Sohng J.K."/>
        </authorList>
    </citation>
    <scope>NUCLEOTIDE SEQUENCE</scope>
    <source>
        <tissue evidence="2">Leaf</tissue>
    </source>
</reference>
<dbReference type="InterPro" id="IPR036397">
    <property type="entry name" value="RNaseH_sf"/>
</dbReference>
<dbReference type="Proteomes" id="UP000634136">
    <property type="component" value="Unassembled WGS sequence"/>
</dbReference>
<evidence type="ECO:0000313" key="2">
    <source>
        <dbReference type="EMBL" id="KAF7830467.1"/>
    </source>
</evidence>
<organism evidence="2 3">
    <name type="scientific">Senna tora</name>
    <dbReference type="NCBI Taxonomy" id="362788"/>
    <lineage>
        <taxon>Eukaryota</taxon>
        <taxon>Viridiplantae</taxon>
        <taxon>Streptophyta</taxon>
        <taxon>Embryophyta</taxon>
        <taxon>Tracheophyta</taxon>
        <taxon>Spermatophyta</taxon>
        <taxon>Magnoliopsida</taxon>
        <taxon>eudicotyledons</taxon>
        <taxon>Gunneridae</taxon>
        <taxon>Pentapetalae</taxon>
        <taxon>rosids</taxon>
        <taxon>fabids</taxon>
        <taxon>Fabales</taxon>
        <taxon>Fabaceae</taxon>
        <taxon>Caesalpinioideae</taxon>
        <taxon>Cassia clade</taxon>
        <taxon>Senna</taxon>
    </lineage>
</organism>
<accession>A0A834WQ35</accession>